<dbReference type="Proteomes" id="UP000799755">
    <property type="component" value="Unassembled WGS sequence"/>
</dbReference>
<gene>
    <name evidence="1" type="ORF">BDR25DRAFT_345882</name>
</gene>
<name>A0ACB6QIP3_9PLEO</name>
<keyword evidence="2" id="KW-1185">Reference proteome</keyword>
<protein>
    <submittedName>
        <fullName evidence="1">Uncharacterized protein</fullName>
    </submittedName>
</protein>
<proteinExistence type="predicted"/>
<comment type="caution">
    <text evidence="1">The sequence shown here is derived from an EMBL/GenBank/DDBJ whole genome shotgun (WGS) entry which is preliminary data.</text>
</comment>
<evidence type="ECO:0000313" key="2">
    <source>
        <dbReference type="Proteomes" id="UP000799755"/>
    </source>
</evidence>
<sequence length="329" mass="37890">MELEKAFFEHTGHKPLLTRALIEHVESQRVRIRNGEKTYIQLNLEGNSSEESSRWFQDMEAKGKPITIFYNHYQEMAKILDVRSDADPFFKFNRTIPIHFVVQCPDPEDPKEFDLQKMKARLEGWEQSWNKSVERQKLLESVQTAKSTVPINKIIGLGLGSGNRPYKDYTHARFSYCQHLAACDIALELQKLYGPDTEPIEIFGQDPEYTPNDKVILAHLNPPIATLEDPYGFLAIDKTTFVMSVHPNVPVRQIIADLALESNDACPAGVLWNYNPQWREEGGDQDHTDPCSSRVEKMLEGFVLAEIFEDDKEEDRNTFGKTAIWFRKL</sequence>
<dbReference type="EMBL" id="MU003527">
    <property type="protein sequence ID" value="KAF2466011.1"/>
    <property type="molecule type" value="Genomic_DNA"/>
</dbReference>
<organism evidence="1 2">
    <name type="scientific">Lindgomyces ingoldianus</name>
    <dbReference type="NCBI Taxonomy" id="673940"/>
    <lineage>
        <taxon>Eukaryota</taxon>
        <taxon>Fungi</taxon>
        <taxon>Dikarya</taxon>
        <taxon>Ascomycota</taxon>
        <taxon>Pezizomycotina</taxon>
        <taxon>Dothideomycetes</taxon>
        <taxon>Pleosporomycetidae</taxon>
        <taxon>Pleosporales</taxon>
        <taxon>Lindgomycetaceae</taxon>
        <taxon>Lindgomyces</taxon>
    </lineage>
</organism>
<reference evidence="1" key="1">
    <citation type="journal article" date="2020" name="Stud. Mycol.">
        <title>101 Dothideomycetes genomes: a test case for predicting lifestyles and emergence of pathogens.</title>
        <authorList>
            <person name="Haridas S."/>
            <person name="Albert R."/>
            <person name="Binder M."/>
            <person name="Bloem J."/>
            <person name="Labutti K."/>
            <person name="Salamov A."/>
            <person name="Andreopoulos B."/>
            <person name="Baker S."/>
            <person name="Barry K."/>
            <person name="Bills G."/>
            <person name="Bluhm B."/>
            <person name="Cannon C."/>
            <person name="Castanera R."/>
            <person name="Culley D."/>
            <person name="Daum C."/>
            <person name="Ezra D."/>
            <person name="Gonzalez J."/>
            <person name="Henrissat B."/>
            <person name="Kuo A."/>
            <person name="Liang C."/>
            <person name="Lipzen A."/>
            <person name="Lutzoni F."/>
            <person name="Magnuson J."/>
            <person name="Mondo S."/>
            <person name="Nolan M."/>
            <person name="Ohm R."/>
            <person name="Pangilinan J."/>
            <person name="Park H.-J."/>
            <person name="Ramirez L."/>
            <person name="Alfaro M."/>
            <person name="Sun H."/>
            <person name="Tritt A."/>
            <person name="Yoshinaga Y."/>
            <person name="Zwiers L.-H."/>
            <person name="Turgeon B."/>
            <person name="Goodwin S."/>
            <person name="Spatafora J."/>
            <person name="Crous P."/>
            <person name="Grigoriev I."/>
        </authorList>
    </citation>
    <scope>NUCLEOTIDE SEQUENCE</scope>
    <source>
        <strain evidence="1">ATCC 200398</strain>
    </source>
</reference>
<accession>A0ACB6QIP3</accession>
<evidence type="ECO:0000313" key="1">
    <source>
        <dbReference type="EMBL" id="KAF2466011.1"/>
    </source>
</evidence>